<dbReference type="Proteomes" id="UP000469890">
    <property type="component" value="Unassembled WGS sequence"/>
</dbReference>
<protein>
    <recommendedName>
        <fullName evidence="4">PH domain-containing protein</fullName>
    </recommendedName>
</protein>
<name>A0A8H4BKH7_MUCCL</name>
<evidence type="ECO:0000256" key="1">
    <source>
        <dbReference type="SAM" id="MobiDB-lite"/>
    </source>
</evidence>
<proteinExistence type="predicted"/>
<sequence>MSSAFKTVRNPLLDGQEQGFRESTISFRSLFHQSHVKLSNRFHHHASRKIVPTSSKERKKKVSAATHLSQHIKQDQQQSEPYVHYNGPFETLDQLPKEKLDWITQETSNSKDLRHPLLDYPRSIVLRKPHHKNSSLLGHHHHHQSNLMKPKATFYIRACLLRSSMELNDQLFEGSFAVSQKCGKNGSQANLDETYILQVFFMPMSPSSTTLSIYAQPKTTLGAFNSRFRQPEVCLGSQVFKIPMRPCEKKLKRITLHDAEGNNQYQVLVVYGTFVSSRVMTLLDNKLIYEGFITVYTRGKLIPASSILRFIIWARYWATLYPGHIELYDFEYKERRKALYKISIKALLDVFHPPTDDDERLVDVGSLGLALQFSHESLSMEENSMNPDFEYRMYILPDDHERSQEWEQALMHAASLINEFRYDESYIATKVNNGTEFTLQTSQDEDTSTMVISTKFLW</sequence>
<evidence type="ECO:0000313" key="3">
    <source>
        <dbReference type="Proteomes" id="UP000469890"/>
    </source>
</evidence>
<reference evidence="2 3" key="1">
    <citation type="submission" date="2019-09" db="EMBL/GenBank/DDBJ databases">
        <authorList>
            <consortium name="DOE Joint Genome Institute"/>
            <person name="Mondo S.J."/>
            <person name="Navarro-Mendoza M.I."/>
            <person name="Perez-Arques C."/>
            <person name="Panchal S."/>
            <person name="Nicolas F.E."/>
            <person name="Ganguly P."/>
            <person name="Pangilinan J."/>
            <person name="Grigoriev I."/>
            <person name="Heitman J."/>
            <person name="Sanya K."/>
            <person name="Garre V."/>
        </authorList>
    </citation>
    <scope>NUCLEOTIDE SEQUENCE [LARGE SCALE GENOMIC DNA]</scope>
    <source>
        <strain evidence="2 3">MU402</strain>
    </source>
</reference>
<dbReference type="AlphaFoldDB" id="A0A8H4BKH7"/>
<gene>
    <name evidence="2" type="ORF">FB192DRAFT_1279406</name>
</gene>
<feature type="compositionally biased region" description="Polar residues" evidence="1">
    <location>
        <begin position="66"/>
        <end position="79"/>
    </location>
</feature>
<evidence type="ECO:0008006" key="4">
    <source>
        <dbReference type="Google" id="ProtNLM"/>
    </source>
</evidence>
<comment type="caution">
    <text evidence="2">The sequence shown here is derived from an EMBL/GenBank/DDBJ whole genome shotgun (WGS) entry which is preliminary data.</text>
</comment>
<feature type="region of interest" description="Disordered" evidence="1">
    <location>
        <begin position="43"/>
        <end position="79"/>
    </location>
</feature>
<organism evidence="2 3">
    <name type="scientific">Mucor circinelloides f. lusitanicus</name>
    <name type="common">Mucor racemosus var. lusitanicus</name>
    <dbReference type="NCBI Taxonomy" id="29924"/>
    <lineage>
        <taxon>Eukaryota</taxon>
        <taxon>Fungi</taxon>
        <taxon>Fungi incertae sedis</taxon>
        <taxon>Mucoromycota</taxon>
        <taxon>Mucoromycotina</taxon>
        <taxon>Mucoromycetes</taxon>
        <taxon>Mucorales</taxon>
        <taxon>Mucorineae</taxon>
        <taxon>Mucoraceae</taxon>
        <taxon>Mucor</taxon>
    </lineage>
</organism>
<evidence type="ECO:0000313" key="2">
    <source>
        <dbReference type="EMBL" id="KAF1804010.1"/>
    </source>
</evidence>
<accession>A0A8H4BKH7</accession>
<dbReference type="EMBL" id="JAAECE010000003">
    <property type="protein sequence ID" value="KAF1804010.1"/>
    <property type="molecule type" value="Genomic_DNA"/>
</dbReference>